<dbReference type="InterPro" id="IPR019756">
    <property type="entry name" value="Pept_S26A_signal_pept_1_Ser-AS"/>
</dbReference>
<dbReference type="EC" id="3.4.21.89" evidence="3 8"/>
<dbReference type="PANTHER" id="PTHR43390:SF1">
    <property type="entry name" value="CHLOROPLAST PROCESSING PEPTIDASE"/>
    <property type="match status" value="1"/>
</dbReference>
<comment type="similarity">
    <text evidence="2 9">Belongs to the peptidase S26 family.</text>
</comment>
<comment type="caution">
    <text evidence="11">The sequence shown here is derived from an EMBL/GenBank/DDBJ whole genome shotgun (WGS) entry which is preliminary data.</text>
</comment>
<dbReference type="GO" id="GO:0006465">
    <property type="term" value="P:signal peptide processing"/>
    <property type="evidence" value="ECO:0007669"/>
    <property type="project" value="InterPro"/>
</dbReference>
<evidence type="ECO:0000256" key="7">
    <source>
        <dbReference type="PIRSR" id="PIRSR600223-1"/>
    </source>
</evidence>
<feature type="transmembrane region" description="Helical" evidence="8">
    <location>
        <begin position="9"/>
        <end position="27"/>
    </location>
</feature>
<dbReference type="PANTHER" id="PTHR43390">
    <property type="entry name" value="SIGNAL PEPTIDASE I"/>
    <property type="match status" value="1"/>
</dbReference>
<dbReference type="AlphaFoldDB" id="A0A2A3MHI6"/>
<feature type="transmembrane region" description="Helical" evidence="8">
    <location>
        <begin position="33"/>
        <end position="64"/>
    </location>
</feature>
<dbReference type="InterPro" id="IPR000223">
    <property type="entry name" value="Pept_S26A_signal_pept_1"/>
</dbReference>
<dbReference type="PROSITE" id="PS00760">
    <property type="entry name" value="SPASE_I_2"/>
    <property type="match status" value="1"/>
</dbReference>
<keyword evidence="5 8" id="KW-0645">Protease</keyword>
<evidence type="ECO:0000313" key="11">
    <source>
        <dbReference type="EMBL" id="PBK04125.1"/>
    </source>
</evidence>
<keyword evidence="12" id="KW-1185">Reference proteome</keyword>
<reference evidence="11 12" key="1">
    <citation type="submission" date="2017-09" db="EMBL/GenBank/DDBJ databases">
        <title>Pseudomonas abyssi sp. nov. isolated from Abyssopelagic Water.</title>
        <authorList>
            <person name="Wei Y."/>
        </authorList>
    </citation>
    <scope>NUCLEOTIDE SEQUENCE [LARGE SCALE GENOMIC DNA]</scope>
    <source>
        <strain evidence="11 12">MT5</strain>
    </source>
</reference>
<name>A0A2A3MHI6_9PSED</name>
<dbReference type="InterPro" id="IPR019533">
    <property type="entry name" value="Peptidase_S26"/>
</dbReference>
<feature type="transmembrane region" description="Helical" evidence="8">
    <location>
        <begin position="85"/>
        <end position="106"/>
    </location>
</feature>
<dbReference type="EMBL" id="NTMR01000012">
    <property type="protein sequence ID" value="PBK04125.1"/>
    <property type="molecule type" value="Genomic_DNA"/>
</dbReference>
<dbReference type="SUPFAM" id="SSF51306">
    <property type="entry name" value="LexA/Signal peptidase"/>
    <property type="match status" value="1"/>
</dbReference>
<dbReference type="NCBIfam" id="TIGR02227">
    <property type="entry name" value="sigpep_I_bact"/>
    <property type="match status" value="1"/>
</dbReference>
<dbReference type="Gene3D" id="2.10.109.10">
    <property type="entry name" value="Umud Fragment, subunit A"/>
    <property type="match status" value="1"/>
</dbReference>
<dbReference type="PRINTS" id="PR00727">
    <property type="entry name" value="LEADERPTASE"/>
</dbReference>
<feature type="active site" evidence="7">
    <location>
        <position position="174"/>
    </location>
</feature>
<dbReference type="InterPro" id="IPR019758">
    <property type="entry name" value="Pept_S26A_signal_pept_1_CS"/>
</dbReference>
<dbReference type="GO" id="GO:0004252">
    <property type="term" value="F:serine-type endopeptidase activity"/>
    <property type="evidence" value="ECO:0007669"/>
    <property type="project" value="InterPro"/>
</dbReference>
<accession>A0A2A3MHI6</accession>
<dbReference type="Pfam" id="PF10502">
    <property type="entry name" value="Peptidase_S26"/>
    <property type="match status" value="1"/>
</dbReference>
<evidence type="ECO:0000256" key="4">
    <source>
        <dbReference type="ARBA" id="ARBA00019232"/>
    </source>
</evidence>
<feature type="domain" description="Peptidase S26" evidence="10">
    <location>
        <begin position="91"/>
        <end position="273"/>
    </location>
</feature>
<dbReference type="InterPro" id="IPR019757">
    <property type="entry name" value="Pept_S26A_signal_pept_1_Lys-AS"/>
</dbReference>
<dbReference type="PROSITE" id="PS00761">
    <property type="entry name" value="SPASE_I_3"/>
    <property type="match status" value="1"/>
</dbReference>
<feature type="active site" evidence="7">
    <location>
        <position position="116"/>
    </location>
</feature>
<evidence type="ECO:0000256" key="8">
    <source>
        <dbReference type="RuleBase" id="RU003993"/>
    </source>
</evidence>
<dbReference type="PROSITE" id="PS00501">
    <property type="entry name" value="SPASE_I_1"/>
    <property type="match status" value="1"/>
</dbReference>
<evidence type="ECO:0000256" key="1">
    <source>
        <dbReference type="ARBA" id="ARBA00000677"/>
    </source>
</evidence>
<dbReference type="Proteomes" id="UP000242313">
    <property type="component" value="Unassembled WGS sequence"/>
</dbReference>
<dbReference type="InterPro" id="IPR036286">
    <property type="entry name" value="LexA/Signal_pep-like_sf"/>
</dbReference>
<comment type="subcellular location">
    <subcellularLocation>
        <location evidence="9">Membrane</location>
        <topology evidence="9">Multi-pass membrane protein</topology>
    </subcellularLocation>
</comment>
<dbReference type="GO" id="GO:0009003">
    <property type="term" value="F:signal peptidase activity"/>
    <property type="evidence" value="ECO:0007669"/>
    <property type="project" value="UniProtKB-EC"/>
</dbReference>
<evidence type="ECO:0000256" key="6">
    <source>
        <dbReference type="ARBA" id="ARBA00022801"/>
    </source>
</evidence>
<dbReference type="CDD" id="cd06530">
    <property type="entry name" value="S26_SPase_I"/>
    <property type="match status" value="1"/>
</dbReference>
<protein>
    <recommendedName>
        <fullName evidence="4 8">Signal peptidase I</fullName>
        <ecNumber evidence="3 8">3.4.21.89</ecNumber>
    </recommendedName>
</protein>
<organism evidence="11 12">
    <name type="scientific">Pseudomonas abyssi</name>
    <dbReference type="NCBI Taxonomy" id="170540"/>
    <lineage>
        <taxon>Bacteria</taxon>
        <taxon>Pseudomonadati</taxon>
        <taxon>Pseudomonadota</taxon>
        <taxon>Gammaproteobacteria</taxon>
        <taxon>Pseudomonadales</taxon>
        <taxon>Pseudomonadaceae</taxon>
        <taxon>Pseudomonas</taxon>
    </lineage>
</organism>
<keyword evidence="8" id="KW-0812">Transmembrane</keyword>
<evidence type="ECO:0000256" key="2">
    <source>
        <dbReference type="ARBA" id="ARBA00009370"/>
    </source>
</evidence>
<keyword evidence="8" id="KW-1133">Transmembrane helix</keyword>
<keyword evidence="6 8" id="KW-0378">Hydrolase</keyword>
<dbReference type="RefSeq" id="WP_096004884.1">
    <property type="nucleotide sequence ID" value="NZ_NTMR01000012.1"/>
</dbReference>
<comment type="catalytic activity">
    <reaction evidence="1 8">
        <text>Cleavage of hydrophobic, N-terminal signal or leader sequences from secreted and periplasmic proteins.</text>
        <dbReference type="EC" id="3.4.21.89"/>
    </reaction>
</comment>
<keyword evidence="8" id="KW-0472">Membrane</keyword>
<proteinExistence type="inferred from homology"/>
<evidence type="ECO:0000256" key="9">
    <source>
        <dbReference type="RuleBase" id="RU362042"/>
    </source>
</evidence>
<dbReference type="GO" id="GO:0016020">
    <property type="term" value="C:membrane"/>
    <property type="evidence" value="ECO:0007669"/>
    <property type="project" value="UniProtKB-SubCell"/>
</dbReference>
<evidence type="ECO:0000256" key="3">
    <source>
        <dbReference type="ARBA" id="ARBA00013208"/>
    </source>
</evidence>
<gene>
    <name evidence="11" type="primary">lepB</name>
    <name evidence="11" type="ORF">CNQ84_10820</name>
</gene>
<sequence>MPASWSPRIWLSVVLGIFLQPFVFLYVNRPGLFWLYLVASLVCAGVDWYFGWALTLLFSVLCPLHAALIARRYDPTQPRRWYCRAWVPVGLYLLLMAIILGTRTYLYEPYSVPSASMHPTLREGDLFIAQKWGFAHRSLFGLRLPGSGHVDTARLRRGQVYVFYPPGHEMLYVKRLMALPGDIIALTPDGVVINGQTLARTELVSAAGLHVYREDNGPQSYRIQQLDDAPPTEVRTFKVPAGHYFFLGDNRDNSNDSRYFGSVPADQIVGELVWQGLE</sequence>
<evidence type="ECO:0000256" key="5">
    <source>
        <dbReference type="ARBA" id="ARBA00022670"/>
    </source>
</evidence>
<evidence type="ECO:0000313" key="12">
    <source>
        <dbReference type="Proteomes" id="UP000242313"/>
    </source>
</evidence>
<evidence type="ECO:0000259" key="10">
    <source>
        <dbReference type="Pfam" id="PF10502"/>
    </source>
</evidence>